<dbReference type="AlphaFoldDB" id="A0A9N9Z3P9"/>
<sequence length="376" mass="40341">MQHESAAKPRERNPHIRQLQQNKELVRVPDHVGRARRHPQIHQHPRPVALHRLLRHGQHAKVQAQRNEPQHGRRPRGLLLQQPLQERPLGFPPARDEPPAGVELRQRPARLDVGVLGPCEAGGDVGDDAGGGRSPATTILLPAPPAVGGDELAQQRGQRGEEVGGGGPGGQRGPVEGDGLLEEAVRRGAGELHVREGVGPEELGGRGGEHPAHVVEGDGDEQADGAVAAAVRGEGPAQGGDGVHPRHVCYEGVPCLRELVQGRSILVSGDAMAAVGFAAAFAVHQDRGLPHDDSRVHVAGHGWLAWVRASFLLVRNWGAELSRKRSSTSHNVKLEGEKRPAIEVFIHRETPLFQRGRCEAPCNGAIKLAATRDDWG</sequence>
<keyword evidence="3" id="KW-1185">Reference proteome</keyword>
<feature type="region of interest" description="Disordered" evidence="1">
    <location>
        <begin position="143"/>
        <end position="175"/>
    </location>
</feature>
<feature type="region of interest" description="Disordered" evidence="1">
    <location>
        <begin position="1"/>
        <end position="83"/>
    </location>
</feature>
<dbReference type="Proteomes" id="UP000775872">
    <property type="component" value="Unassembled WGS sequence"/>
</dbReference>
<accession>A0A9N9Z3P9</accession>
<evidence type="ECO:0000313" key="2">
    <source>
        <dbReference type="EMBL" id="CAH0048507.1"/>
    </source>
</evidence>
<name>A0A9N9Z3P9_9HYPO</name>
<feature type="compositionally biased region" description="Gly residues" evidence="1">
    <location>
        <begin position="163"/>
        <end position="172"/>
    </location>
</feature>
<feature type="compositionally biased region" description="Basic and acidic residues" evidence="1">
    <location>
        <begin position="1"/>
        <end position="14"/>
    </location>
</feature>
<protein>
    <submittedName>
        <fullName evidence="2">Uncharacterized protein</fullName>
    </submittedName>
</protein>
<reference evidence="2" key="1">
    <citation type="submission" date="2021-10" db="EMBL/GenBank/DDBJ databases">
        <authorList>
            <person name="Piombo E."/>
        </authorList>
    </citation>
    <scope>NUCLEOTIDE SEQUENCE</scope>
</reference>
<evidence type="ECO:0000313" key="3">
    <source>
        <dbReference type="Proteomes" id="UP000775872"/>
    </source>
</evidence>
<feature type="compositionally biased region" description="Basic residues" evidence="1">
    <location>
        <begin position="34"/>
        <end position="45"/>
    </location>
</feature>
<proteinExistence type="predicted"/>
<feature type="compositionally biased region" description="Basic and acidic residues" evidence="1">
    <location>
        <begin position="24"/>
        <end position="33"/>
    </location>
</feature>
<gene>
    <name evidence="2" type="ORF">CSOL1703_00000453</name>
</gene>
<dbReference type="EMBL" id="CABFOC020000035">
    <property type="protein sequence ID" value="CAH0048507.1"/>
    <property type="molecule type" value="Genomic_DNA"/>
</dbReference>
<dbReference type="OrthoDB" id="10522867at2759"/>
<organism evidence="2 3">
    <name type="scientific">Clonostachys solani</name>
    <dbReference type="NCBI Taxonomy" id="160281"/>
    <lineage>
        <taxon>Eukaryota</taxon>
        <taxon>Fungi</taxon>
        <taxon>Dikarya</taxon>
        <taxon>Ascomycota</taxon>
        <taxon>Pezizomycotina</taxon>
        <taxon>Sordariomycetes</taxon>
        <taxon>Hypocreomycetidae</taxon>
        <taxon>Hypocreales</taxon>
        <taxon>Bionectriaceae</taxon>
        <taxon>Clonostachys</taxon>
    </lineage>
</organism>
<comment type="caution">
    <text evidence="2">The sequence shown here is derived from an EMBL/GenBank/DDBJ whole genome shotgun (WGS) entry which is preliminary data.</text>
</comment>
<evidence type="ECO:0000256" key="1">
    <source>
        <dbReference type="SAM" id="MobiDB-lite"/>
    </source>
</evidence>